<sequence length="513" mass="57270">MDSSQFRAAAHAAIDQVIDYYENIESQRVVSAVQPGYLREIIPTTAPEQGEPWNAIQNDITEHIIPGLTHWQSPNFLAFFPANSTYPGILGELYSAAFTSANFNWLCSPAATELETIVLDWLCKLLSLPACYLSTSSSGGGGVIQGSASEAIVTVMVAARDRYLRRLAKDAKDDKEREKIIDEKRGKLVALCSDQSHSSTQKGCLIAGTKYRAIKVPRSSGNYGLTGATLRAALEAAKKDGLEPFYTTVTLGTTSTCAVDEFKEIAEVARDWPELWIHVDAAYAGAALVREEFQYLTEGMERFDSFNMNMHKWLLTNFDCSCLFVKERKHLLDALSITPSYLRNEFSERGLVTDYRDWQIPLGRRFRALKIWFVMRTYGAEGLRNHIGNCLEVGKVFENLIRGREDLFTVFTTPSFGLTVFTVNPITGDQKARNNLTKEVYEAVNADGEIFITSTIVDGTYAIRVVSGNPRIERRHLERAFEILVEKTNEIKAKGAHTPPIVDMENDLKGISS</sequence>
<dbReference type="GO" id="GO:0030170">
    <property type="term" value="F:pyridoxal phosphate binding"/>
    <property type="evidence" value="ECO:0007669"/>
    <property type="project" value="InterPro"/>
</dbReference>
<dbReference type="Gene3D" id="3.90.1150.10">
    <property type="entry name" value="Aspartate Aminotransferase, domain 1"/>
    <property type="match status" value="1"/>
</dbReference>
<dbReference type="SUPFAM" id="SSF53383">
    <property type="entry name" value="PLP-dependent transferases"/>
    <property type="match status" value="1"/>
</dbReference>
<dbReference type="InterPro" id="IPR015424">
    <property type="entry name" value="PyrdxlP-dep_Trfase"/>
</dbReference>
<dbReference type="GO" id="GO:0019752">
    <property type="term" value="P:carboxylic acid metabolic process"/>
    <property type="evidence" value="ECO:0007669"/>
    <property type="project" value="InterPro"/>
</dbReference>
<dbReference type="InterPro" id="IPR015422">
    <property type="entry name" value="PyrdxlP-dep_Trfase_small"/>
</dbReference>
<evidence type="ECO:0000256" key="7">
    <source>
        <dbReference type="RuleBase" id="RU000382"/>
    </source>
</evidence>
<dbReference type="InterPro" id="IPR010977">
    <property type="entry name" value="Aromatic_deC"/>
</dbReference>
<accession>U4L0P5</accession>
<dbReference type="PANTHER" id="PTHR11999:SF70">
    <property type="entry name" value="MIP05841P"/>
    <property type="match status" value="1"/>
</dbReference>
<keyword evidence="5 7" id="KW-0456">Lyase</keyword>
<dbReference type="InterPro" id="IPR002129">
    <property type="entry name" value="PyrdxlP-dep_de-COase"/>
</dbReference>
<name>U4L0P5_PYROM</name>
<organism evidence="8 9">
    <name type="scientific">Pyronema omphalodes (strain CBS 100304)</name>
    <name type="common">Pyronema confluens</name>
    <dbReference type="NCBI Taxonomy" id="1076935"/>
    <lineage>
        <taxon>Eukaryota</taxon>
        <taxon>Fungi</taxon>
        <taxon>Dikarya</taxon>
        <taxon>Ascomycota</taxon>
        <taxon>Pezizomycotina</taxon>
        <taxon>Pezizomycetes</taxon>
        <taxon>Pezizales</taxon>
        <taxon>Pyronemataceae</taxon>
        <taxon>Pyronema</taxon>
    </lineage>
</organism>
<dbReference type="GO" id="GO:0006520">
    <property type="term" value="P:amino acid metabolic process"/>
    <property type="evidence" value="ECO:0007669"/>
    <property type="project" value="InterPro"/>
</dbReference>
<dbReference type="EMBL" id="HF935408">
    <property type="protein sequence ID" value="CCX08323.1"/>
    <property type="molecule type" value="Genomic_DNA"/>
</dbReference>
<dbReference type="Proteomes" id="UP000018144">
    <property type="component" value="Unassembled WGS sequence"/>
</dbReference>
<dbReference type="Gene3D" id="3.40.640.10">
    <property type="entry name" value="Type I PLP-dependent aspartate aminotransferase-like (Major domain)"/>
    <property type="match status" value="1"/>
</dbReference>
<keyword evidence="3" id="KW-0210">Decarboxylase</keyword>
<keyword evidence="4 6" id="KW-0663">Pyridoxal phosphate</keyword>
<evidence type="ECO:0000256" key="6">
    <source>
        <dbReference type="PIRSR" id="PIRSR602129-50"/>
    </source>
</evidence>
<comment type="cofactor">
    <cofactor evidence="1 6 7">
        <name>pyridoxal 5'-phosphate</name>
        <dbReference type="ChEBI" id="CHEBI:597326"/>
    </cofactor>
</comment>
<dbReference type="PRINTS" id="PR00800">
    <property type="entry name" value="YHDCRBOXLASE"/>
</dbReference>
<evidence type="ECO:0000256" key="2">
    <source>
        <dbReference type="ARBA" id="ARBA00009533"/>
    </source>
</evidence>
<evidence type="ECO:0000256" key="1">
    <source>
        <dbReference type="ARBA" id="ARBA00001933"/>
    </source>
</evidence>
<comment type="similarity">
    <text evidence="2 7">Belongs to the group II decarboxylase family.</text>
</comment>
<dbReference type="AlphaFoldDB" id="U4L0P5"/>
<evidence type="ECO:0000256" key="5">
    <source>
        <dbReference type="ARBA" id="ARBA00023239"/>
    </source>
</evidence>
<dbReference type="InterPro" id="IPR021115">
    <property type="entry name" value="Pyridoxal-P_BS"/>
</dbReference>
<keyword evidence="9" id="KW-1185">Reference proteome</keyword>
<dbReference type="eggNOG" id="KOG0628">
    <property type="taxonomic scope" value="Eukaryota"/>
</dbReference>
<evidence type="ECO:0000313" key="8">
    <source>
        <dbReference type="EMBL" id="CCX08323.1"/>
    </source>
</evidence>
<gene>
    <name evidence="8" type="ORF">PCON_07916</name>
</gene>
<dbReference type="STRING" id="1076935.U4L0P5"/>
<dbReference type="GO" id="GO:0016831">
    <property type="term" value="F:carboxy-lyase activity"/>
    <property type="evidence" value="ECO:0007669"/>
    <property type="project" value="UniProtKB-KW"/>
</dbReference>
<dbReference type="GO" id="GO:0005737">
    <property type="term" value="C:cytoplasm"/>
    <property type="evidence" value="ECO:0007669"/>
    <property type="project" value="TreeGrafter"/>
</dbReference>
<dbReference type="InterPro" id="IPR015421">
    <property type="entry name" value="PyrdxlP-dep_Trfase_major"/>
</dbReference>
<dbReference type="OMA" id="NPGFNWS"/>
<dbReference type="OrthoDB" id="639767at2759"/>
<reference evidence="8 9" key="1">
    <citation type="journal article" date="2013" name="PLoS Genet.">
        <title>The genome and development-dependent transcriptomes of Pyronema confluens: a window into fungal evolution.</title>
        <authorList>
            <person name="Traeger S."/>
            <person name="Altegoer F."/>
            <person name="Freitag M."/>
            <person name="Gabaldon T."/>
            <person name="Kempken F."/>
            <person name="Kumar A."/>
            <person name="Marcet-Houben M."/>
            <person name="Poggeler S."/>
            <person name="Stajich J.E."/>
            <person name="Nowrousian M."/>
        </authorList>
    </citation>
    <scope>NUCLEOTIDE SEQUENCE [LARGE SCALE GENOMIC DNA]</scope>
    <source>
        <strain evidence="9">CBS 100304</strain>
        <tissue evidence="8">Vegetative mycelium</tissue>
    </source>
</reference>
<dbReference type="PROSITE" id="PS00392">
    <property type="entry name" value="DDC_GAD_HDC_YDC"/>
    <property type="match status" value="1"/>
</dbReference>
<proteinExistence type="inferred from homology"/>
<dbReference type="Pfam" id="PF00282">
    <property type="entry name" value="Pyridoxal_deC"/>
    <property type="match status" value="1"/>
</dbReference>
<evidence type="ECO:0000256" key="3">
    <source>
        <dbReference type="ARBA" id="ARBA00022793"/>
    </source>
</evidence>
<dbReference type="Gene3D" id="1.20.1340.10">
    <property type="entry name" value="dopa decarboxylase, N-terminal domain"/>
    <property type="match status" value="1"/>
</dbReference>
<evidence type="ECO:0000313" key="9">
    <source>
        <dbReference type="Proteomes" id="UP000018144"/>
    </source>
</evidence>
<protein>
    <submittedName>
        <fullName evidence="8">Similar to Tyrosine decarboxylase 1 acc. no. Q7XHL3</fullName>
    </submittedName>
</protein>
<dbReference type="PANTHER" id="PTHR11999">
    <property type="entry name" value="GROUP II PYRIDOXAL-5-PHOSPHATE DECARBOXYLASE"/>
    <property type="match status" value="1"/>
</dbReference>
<feature type="modified residue" description="N6-(pyridoxal phosphate)lysine" evidence="6">
    <location>
        <position position="312"/>
    </location>
</feature>
<evidence type="ECO:0000256" key="4">
    <source>
        <dbReference type="ARBA" id="ARBA00022898"/>
    </source>
</evidence>